<dbReference type="InterPro" id="IPR003593">
    <property type="entry name" value="AAA+_ATPase"/>
</dbReference>
<dbReference type="GeneID" id="24918219"/>
<proteinExistence type="inferred from homology"/>
<dbReference type="SUPFAM" id="SSF52540">
    <property type="entry name" value="P-loop containing nucleoside triphosphate hydrolases"/>
    <property type="match status" value="1"/>
</dbReference>
<organism evidence="3">
    <name type="scientific">Blastocystis hominis</name>
    <dbReference type="NCBI Taxonomy" id="12968"/>
    <lineage>
        <taxon>Eukaryota</taxon>
        <taxon>Sar</taxon>
        <taxon>Stramenopiles</taxon>
        <taxon>Bigyra</taxon>
        <taxon>Opalozoa</taxon>
        <taxon>Opalinata</taxon>
        <taxon>Blastocystidae</taxon>
        <taxon>Blastocystis</taxon>
    </lineage>
</organism>
<dbReference type="Gene3D" id="1.20.5.170">
    <property type="match status" value="1"/>
</dbReference>
<dbReference type="CDD" id="cd03114">
    <property type="entry name" value="MMAA-like"/>
    <property type="match status" value="1"/>
</dbReference>
<sequence>MFSCLGRSLSRAIPRCHAAAGCSIRLFGTQYSVENPPLPFPEGMAESVKTWAIGSLNQQRNLLSRAVTLLESSLPSHVEQAELLLDYVLSVRRMENEKYHPKQFVPGSFRLGIAGPPGAGKSTFCEALGTLLTSQGHRVAVLAIDPSSTRSGGSLLGDKTRMLKLAYDPNAFVRPSPSNCSLGGVAEHTSDLVMLCEAAGYDIVIVETVGLGQSEVMIDDMVDMVMLLMPPAMGDELQGEKKGIMEHADIVVINKADGPLAAVAARSEAENRRAVQLQRPKAPFWKCEVTRCSALQKTRIQDVWDICARFNKEALACGSLEQKRVNQNSSAMWSQLITQIAASCKRNPAVLEKAKELDAVMKSGGMTHRRAGRELKDIFVKDEYKNLK</sequence>
<dbReference type="RefSeq" id="XP_012894680.1">
    <property type="nucleotide sequence ID" value="XM_013039226.1"/>
</dbReference>
<dbReference type="SMART" id="SM00382">
    <property type="entry name" value="AAA"/>
    <property type="match status" value="1"/>
</dbReference>
<evidence type="ECO:0000259" key="2">
    <source>
        <dbReference type="SMART" id="SM00382"/>
    </source>
</evidence>
<dbReference type="PANTHER" id="PTHR23408:SF3">
    <property type="entry name" value="METHYLMALONIC ACIDURIA TYPE A PROTEIN, MITOCHONDRIAL"/>
    <property type="match status" value="1"/>
</dbReference>
<dbReference type="PANTHER" id="PTHR23408">
    <property type="entry name" value="METHYLMALONYL-COA MUTASE"/>
    <property type="match status" value="1"/>
</dbReference>
<dbReference type="NCBIfam" id="NF006958">
    <property type="entry name" value="PRK09435.1"/>
    <property type="match status" value="1"/>
</dbReference>
<dbReference type="InterPro" id="IPR005129">
    <property type="entry name" value="GTPase_ArgK"/>
</dbReference>
<evidence type="ECO:0000256" key="1">
    <source>
        <dbReference type="ARBA" id="ARBA00009625"/>
    </source>
</evidence>
<dbReference type="AlphaFoldDB" id="D8LYH7"/>
<evidence type="ECO:0000313" key="4">
    <source>
        <dbReference type="Proteomes" id="UP000008312"/>
    </source>
</evidence>
<dbReference type="InParanoid" id="D8LYH7"/>
<protein>
    <submittedName>
        <fullName evidence="3">Arginine/ornithine transport system ATPase</fullName>
    </submittedName>
</protein>
<dbReference type="Gene3D" id="3.40.50.300">
    <property type="entry name" value="P-loop containing nucleotide triphosphate hydrolases"/>
    <property type="match status" value="1"/>
</dbReference>
<dbReference type="GO" id="GO:0005737">
    <property type="term" value="C:cytoplasm"/>
    <property type="evidence" value="ECO:0007669"/>
    <property type="project" value="TreeGrafter"/>
</dbReference>
<dbReference type="OMA" id="WMWERID"/>
<comment type="similarity">
    <text evidence="1">Belongs to the SIMIBI class G3E GTPase family. ArgK/MeaB subfamily.</text>
</comment>
<name>D8LYH7_BLAHO</name>
<evidence type="ECO:0000313" key="3">
    <source>
        <dbReference type="EMBL" id="CBK20632.2"/>
    </source>
</evidence>
<dbReference type="Pfam" id="PF03308">
    <property type="entry name" value="MeaB"/>
    <property type="match status" value="1"/>
</dbReference>
<dbReference type="Gene3D" id="1.10.287.130">
    <property type="match status" value="1"/>
</dbReference>
<dbReference type="GO" id="GO:0005525">
    <property type="term" value="F:GTP binding"/>
    <property type="evidence" value="ECO:0007669"/>
    <property type="project" value="InterPro"/>
</dbReference>
<reference evidence="3" key="1">
    <citation type="submission" date="2010-02" db="EMBL/GenBank/DDBJ databases">
        <title>Sequencing and annotation of the Blastocystis hominis genome.</title>
        <authorList>
            <person name="Wincker P."/>
        </authorList>
    </citation>
    <scope>NUCLEOTIDE SEQUENCE</scope>
    <source>
        <strain evidence="3">Singapore isolate B</strain>
    </source>
</reference>
<accession>D8LYH7</accession>
<keyword evidence="4" id="KW-1185">Reference proteome</keyword>
<dbReference type="GO" id="GO:0003924">
    <property type="term" value="F:GTPase activity"/>
    <property type="evidence" value="ECO:0007669"/>
    <property type="project" value="InterPro"/>
</dbReference>
<dbReference type="EMBL" id="FN668639">
    <property type="protein sequence ID" value="CBK20632.2"/>
    <property type="molecule type" value="Genomic_DNA"/>
</dbReference>
<dbReference type="InterPro" id="IPR027417">
    <property type="entry name" value="P-loop_NTPase"/>
</dbReference>
<dbReference type="OrthoDB" id="1476984at2759"/>
<gene>
    <name evidence="3" type="ORF">GSBLH_T00000932001</name>
</gene>
<dbReference type="NCBIfam" id="TIGR00750">
    <property type="entry name" value="lao"/>
    <property type="match status" value="1"/>
</dbReference>
<dbReference type="Proteomes" id="UP000008312">
    <property type="component" value="Unassembled WGS sequence"/>
</dbReference>
<feature type="domain" description="AAA+ ATPase" evidence="2">
    <location>
        <begin position="107"/>
        <end position="279"/>
    </location>
</feature>